<comment type="caution">
    <text evidence="2">The sequence shown here is derived from an EMBL/GenBank/DDBJ whole genome shotgun (WGS) entry which is preliminary data.</text>
</comment>
<dbReference type="OrthoDB" id="69269at2759"/>
<dbReference type="EMBL" id="LAVV01009332">
    <property type="protein sequence ID" value="KNZ50774.1"/>
    <property type="molecule type" value="Genomic_DNA"/>
</dbReference>
<reference evidence="2 3" key="1">
    <citation type="submission" date="2015-08" db="EMBL/GenBank/DDBJ databases">
        <title>Next Generation Sequencing and Analysis of the Genome of Puccinia sorghi L Schw, the Causal Agent of Maize Common Rust.</title>
        <authorList>
            <person name="Rochi L."/>
            <person name="Burguener G."/>
            <person name="Darino M."/>
            <person name="Turjanski A."/>
            <person name="Kreff E."/>
            <person name="Dieguez M.J."/>
            <person name="Sacco F."/>
        </authorList>
    </citation>
    <scope>NUCLEOTIDE SEQUENCE [LARGE SCALE GENOMIC DNA]</scope>
    <source>
        <strain evidence="2 3">RO10H11247</strain>
    </source>
</reference>
<feature type="compositionally biased region" description="Polar residues" evidence="1">
    <location>
        <begin position="148"/>
        <end position="157"/>
    </location>
</feature>
<dbReference type="Proteomes" id="UP000037035">
    <property type="component" value="Unassembled WGS sequence"/>
</dbReference>
<gene>
    <name evidence="2" type="ORF">VP01_4247g3</name>
</gene>
<proteinExistence type="predicted"/>
<dbReference type="STRING" id="27349.A0A0L6UQG6"/>
<feature type="region of interest" description="Disordered" evidence="1">
    <location>
        <begin position="410"/>
        <end position="434"/>
    </location>
</feature>
<evidence type="ECO:0000256" key="1">
    <source>
        <dbReference type="SAM" id="MobiDB-lite"/>
    </source>
</evidence>
<evidence type="ECO:0000313" key="2">
    <source>
        <dbReference type="EMBL" id="KNZ50774.1"/>
    </source>
</evidence>
<name>A0A0L6UQG6_9BASI</name>
<organism evidence="2 3">
    <name type="scientific">Puccinia sorghi</name>
    <dbReference type="NCBI Taxonomy" id="27349"/>
    <lineage>
        <taxon>Eukaryota</taxon>
        <taxon>Fungi</taxon>
        <taxon>Dikarya</taxon>
        <taxon>Basidiomycota</taxon>
        <taxon>Pucciniomycotina</taxon>
        <taxon>Pucciniomycetes</taxon>
        <taxon>Pucciniales</taxon>
        <taxon>Pucciniaceae</taxon>
        <taxon>Puccinia</taxon>
    </lineage>
</organism>
<protein>
    <recommendedName>
        <fullName evidence="4">DDHD domain-containing protein</fullName>
    </recommendedName>
</protein>
<sequence>MIQSLFEEARNRGHLRVGWLIAPLVSHFFHTGLALSDFNSLGSLISNPITSSSGGATTSASGGHNPNIQTNANPSGSTTTTTSNPTNASSTTSTVSRVVAGASLPAPVACSPFSKDENHIIELAWQTLHADQNSNSISQTKSFPFGSSGLTNKQTFDPNLPHPSKKSSLPRLEAHLEFEPKSGKAKLAQSETQRKHLSPPEIIHPSKSNHDDDDHALDNQAIASDEFDNQDAVLNLSMEDHLYIIPVGLDSLFTAQALPRVLAWPAFRRVQRTMVLPYNDFSSEICIQKIFTFVILTLQTDALQAAYDQIKPWDLSYEVGEPSSPDELRSALKIGTEAEDKLKVHLKEFDYDVIFQTATQGRLYSTAVSSRISKTILTNFFTSISKKTAGYSGGTVVIRGWDQVQSWSGLESQENLTDQQETSSDNTDQVVGTSGATGFNTTADMIQEEDLENPHAEVSELVLVIHGIGQKLAQSYDSFDFVHACNQLRVECHKASTTDGKMKHFLQNKRVQFIV</sequence>
<feature type="compositionally biased region" description="Low complexity" evidence="1">
    <location>
        <begin position="52"/>
        <end position="63"/>
    </location>
</feature>
<dbReference type="VEuPathDB" id="FungiDB:VP01_4247g3"/>
<feature type="compositionally biased region" description="Basic and acidic residues" evidence="1">
    <location>
        <begin position="172"/>
        <end position="182"/>
    </location>
</feature>
<feature type="region of interest" description="Disordered" evidence="1">
    <location>
        <begin position="139"/>
        <end position="216"/>
    </location>
</feature>
<keyword evidence="3" id="KW-1185">Reference proteome</keyword>
<feature type="compositionally biased region" description="Low complexity" evidence="1">
    <location>
        <begin position="70"/>
        <end position="94"/>
    </location>
</feature>
<feature type="region of interest" description="Disordered" evidence="1">
    <location>
        <begin position="52"/>
        <end position="94"/>
    </location>
</feature>
<dbReference type="AlphaFoldDB" id="A0A0L6UQG6"/>
<evidence type="ECO:0000313" key="3">
    <source>
        <dbReference type="Proteomes" id="UP000037035"/>
    </source>
</evidence>
<accession>A0A0L6UQG6</accession>
<feature type="non-terminal residue" evidence="2">
    <location>
        <position position="515"/>
    </location>
</feature>
<evidence type="ECO:0008006" key="4">
    <source>
        <dbReference type="Google" id="ProtNLM"/>
    </source>
</evidence>